<proteinExistence type="predicted"/>
<keyword evidence="3" id="KW-1185">Reference proteome</keyword>
<organism evidence="1 3">
    <name type="scientific">Eubacterium pyruvativorans</name>
    <dbReference type="NCBI Taxonomy" id="155865"/>
    <lineage>
        <taxon>Bacteria</taxon>
        <taxon>Bacillati</taxon>
        <taxon>Bacillota</taxon>
        <taxon>Clostridia</taxon>
        <taxon>Eubacteriales</taxon>
        <taxon>Eubacteriaceae</taxon>
        <taxon>Eubacterium</taxon>
    </lineage>
</organism>
<protein>
    <submittedName>
        <fullName evidence="1">Uncharacterized protein</fullName>
    </submittedName>
</protein>
<dbReference type="EMBL" id="FPBT01000052">
    <property type="protein sequence ID" value="SFU73636.1"/>
    <property type="molecule type" value="Genomic_DNA"/>
</dbReference>
<dbReference type="AlphaFoldDB" id="A0A1I7I770"/>
<evidence type="ECO:0000313" key="3">
    <source>
        <dbReference type="Proteomes" id="UP000198817"/>
    </source>
</evidence>
<accession>A0A1I7I770</accession>
<sequence length="58" mass="7132">MLKKNEETEVSMMFEPRYKLSYDERRIIVLCLIEMKNKLIRENRYTDAIDDLLVKFMD</sequence>
<dbReference type="GeneID" id="303115398"/>
<dbReference type="RefSeq" id="WP_154571942.1">
    <property type="nucleotide sequence ID" value="NZ_CACZKG010000088.1"/>
</dbReference>
<dbReference type="EMBL" id="FPBT01000033">
    <property type="protein sequence ID" value="SFU68741.1"/>
    <property type="molecule type" value="Genomic_DNA"/>
</dbReference>
<dbReference type="Proteomes" id="UP000198817">
    <property type="component" value="Unassembled WGS sequence"/>
</dbReference>
<evidence type="ECO:0000313" key="2">
    <source>
        <dbReference type="EMBL" id="SFU73636.1"/>
    </source>
</evidence>
<evidence type="ECO:0000313" key="1">
    <source>
        <dbReference type="EMBL" id="SFU68741.1"/>
    </source>
</evidence>
<name>A0A1I7I770_9FIRM</name>
<gene>
    <name evidence="1" type="ORF">SAMN05216508_13316</name>
    <name evidence="2" type="ORF">SAMN05216508_1526</name>
</gene>
<reference evidence="1 3" key="1">
    <citation type="submission" date="2016-10" db="EMBL/GenBank/DDBJ databases">
        <authorList>
            <person name="de Groot N.N."/>
        </authorList>
    </citation>
    <scope>NUCLEOTIDE SEQUENCE [LARGE SCALE GENOMIC DNA]</scope>
    <source>
        <strain evidence="1 3">KHGC13</strain>
    </source>
</reference>